<sequence>MEKFPLFLTPNMREKTWRVIFFPRKKVFLNNCGPNSIIDDFLIAPEDESQEIKQDLKNQNALMKL</sequence>
<name>A0A3M7QMG6_BRAPC</name>
<evidence type="ECO:0000313" key="2">
    <source>
        <dbReference type="Proteomes" id="UP000276133"/>
    </source>
</evidence>
<reference evidence="1 2" key="1">
    <citation type="journal article" date="2018" name="Sci. Rep.">
        <title>Genomic signatures of local adaptation to the degree of environmental predictability in rotifers.</title>
        <authorList>
            <person name="Franch-Gras L."/>
            <person name="Hahn C."/>
            <person name="Garcia-Roger E.M."/>
            <person name="Carmona M.J."/>
            <person name="Serra M."/>
            <person name="Gomez A."/>
        </authorList>
    </citation>
    <scope>NUCLEOTIDE SEQUENCE [LARGE SCALE GENOMIC DNA]</scope>
    <source>
        <strain evidence="1">HYR1</strain>
    </source>
</reference>
<protein>
    <submittedName>
        <fullName evidence="1">Uncharacterized protein</fullName>
    </submittedName>
</protein>
<comment type="caution">
    <text evidence="1">The sequence shown here is derived from an EMBL/GenBank/DDBJ whole genome shotgun (WGS) entry which is preliminary data.</text>
</comment>
<gene>
    <name evidence="1" type="ORF">BpHYR1_046111</name>
</gene>
<keyword evidence="2" id="KW-1185">Reference proteome</keyword>
<dbReference type="Proteomes" id="UP000276133">
    <property type="component" value="Unassembled WGS sequence"/>
</dbReference>
<dbReference type="EMBL" id="REGN01005671">
    <property type="protein sequence ID" value="RNA12512.1"/>
    <property type="molecule type" value="Genomic_DNA"/>
</dbReference>
<dbReference type="AlphaFoldDB" id="A0A3M7QMG6"/>
<organism evidence="1 2">
    <name type="scientific">Brachionus plicatilis</name>
    <name type="common">Marine rotifer</name>
    <name type="synonym">Brachionus muelleri</name>
    <dbReference type="NCBI Taxonomy" id="10195"/>
    <lineage>
        <taxon>Eukaryota</taxon>
        <taxon>Metazoa</taxon>
        <taxon>Spiralia</taxon>
        <taxon>Gnathifera</taxon>
        <taxon>Rotifera</taxon>
        <taxon>Eurotatoria</taxon>
        <taxon>Monogononta</taxon>
        <taxon>Pseudotrocha</taxon>
        <taxon>Ploima</taxon>
        <taxon>Brachionidae</taxon>
        <taxon>Brachionus</taxon>
    </lineage>
</organism>
<evidence type="ECO:0000313" key="1">
    <source>
        <dbReference type="EMBL" id="RNA12512.1"/>
    </source>
</evidence>
<proteinExistence type="predicted"/>
<accession>A0A3M7QMG6</accession>